<comment type="caution">
    <text evidence="1">The sequence shown here is derived from an EMBL/GenBank/DDBJ whole genome shotgun (WGS) entry which is preliminary data.</text>
</comment>
<evidence type="ECO:0000313" key="1">
    <source>
        <dbReference type="EMBL" id="KAJ0182992.1"/>
    </source>
</evidence>
<dbReference type="Proteomes" id="UP000824533">
    <property type="component" value="Linkage Group LG02"/>
</dbReference>
<gene>
    <name evidence="1" type="ORF">K1T71_000968</name>
</gene>
<accession>A0ACC1DHS5</accession>
<sequence length="408" mass="45707">MIQNVIEELTGIWEIAIYRNQGVNLIHSKTIFGLNYSETICKIEVNVKKRILPAPVTTYTLISLLVIAVVAIITETVFLILYIKKAKNLSSTGKYGLEDEADTVRYSKTPTQRKDLSDDRESNLYECLENIRTSDENMLIRTTGPPLPPLPSPEVKMKLLGSSSVNSTLEKPAKNIKGRPPLPSPKTRPRIPSPVRRRCDSDGDETYEPPPNYRKSYTLPPRGLDALDKKALIDAIMAKKFQAPIPARPGLDQSNTIEKKVKNRPPLGVPAKHKLPDLHQKTSSSKKNLIDCAKPIAKIPPPILAVKNKSQNNTESELATVLKRRRNVSEEEPEQVEPLRNIPGPSTLRKPPIKKAEFPPQPPKSSKKPKNIPTPVQVPDTPIEDTPDPISDVDWTYEPLKQYNIYNI</sequence>
<dbReference type="EMBL" id="CM034388">
    <property type="protein sequence ID" value="KAJ0182992.1"/>
    <property type="molecule type" value="Genomic_DNA"/>
</dbReference>
<keyword evidence="2" id="KW-1185">Reference proteome</keyword>
<name>A0ACC1DHS5_9NEOP</name>
<organism evidence="1 2">
    <name type="scientific">Dendrolimus kikuchii</name>
    <dbReference type="NCBI Taxonomy" id="765133"/>
    <lineage>
        <taxon>Eukaryota</taxon>
        <taxon>Metazoa</taxon>
        <taxon>Ecdysozoa</taxon>
        <taxon>Arthropoda</taxon>
        <taxon>Hexapoda</taxon>
        <taxon>Insecta</taxon>
        <taxon>Pterygota</taxon>
        <taxon>Neoptera</taxon>
        <taxon>Endopterygota</taxon>
        <taxon>Lepidoptera</taxon>
        <taxon>Glossata</taxon>
        <taxon>Ditrysia</taxon>
        <taxon>Bombycoidea</taxon>
        <taxon>Lasiocampidae</taxon>
        <taxon>Dendrolimus</taxon>
    </lineage>
</organism>
<protein>
    <submittedName>
        <fullName evidence="1">Uncharacterized protein</fullName>
    </submittedName>
</protein>
<reference evidence="1 2" key="1">
    <citation type="journal article" date="2021" name="Front. Genet.">
        <title>Chromosome-Level Genome Assembly Reveals Significant Gene Expansion in the Toll and IMD Signaling Pathways of Dendrolimus kikuchii.</title>
        <authorList>
            <person name="Zhou J."/>
            <person name="Wu P."/>
            <person name="Xiong Z."/>
            <person name="Liu N."/>
            <person name="Zhao N."/>
            <person name="Ji M."/>
            <person name="Qiu Y."/>
            <person name="Yang B."/>
        </authorList>
    </citation>
    <scope>NUCLEOTIDE SEQUENCE [LARGE SCALE GENOMIC DNA]</scope>
    <source>
        <strain evidence="1">Ann1</strain>
    </source>
</reference>
<proteinExistence type="predicted"/>
<evidence type="ECO:0000313" key="2">
    <source>
        <dbReference type="Proteomes" id="UP000824533"/>
    </source>
</evidence>